<sequence length="177" mass="19475">MITLQRLPQSLLECPGVQDTLPHLQPFNSSTNFSQSVLGAQDTLPQTVSAVQFVSLPLWLQHALQLTARCFYSNTAFFGVFGVQDTLPQSIVSGLGPLLLAVTIMVDQIRIFSSYCGFHSKIDFSAVAQASIPSSIIEVRRQSWDHPRMANEPPILIRCLAGFPGMESMQHCAIVRS</sequence>
<keyword evidence="2" id="KW-1185">Reference proteome</keyword>
<dbReference type="Proteomes" id="UP000724874">
    <property type="component" value="Unassembled WGS sequence"/>
</dbReference>
<evidence type="ECO:0000313" key="1">
    <source>
        <dbReference type="EMBL" id="KAF8898284.1"/>
    </source>
</evidence>
<dbReference type="EMBL" id="JADNYJ010000054">
    <property type="protein sequence ID" value="KAF8898284.1"/>
    <property type="molecule type" value="Genomic_DNA"/>
</dbReference>
<dbReference type="AlphaFoldDB" id="A0A9P5TN75"/>
<reference evidence="1" key="1">
    <citation type="submission" date="2020-11" db="EMBL/GenBank/DDBJ databases">
        <authorList>
            <consortium name="DOE Joint Genome Institute"/>
            <person name="Ahrendt S."/>
            <person name="Riley R."/>
            <person name="Andreopoulos W."/>
            <person name="LaButti K."/>
            <person name="Pangilinan J."/>
            <person name="Ruiz-duenas F.J."/>
            <person name="Barrasa J.M."/>
            <person name="Sanchez-Garcia M."/>
            <person name="Camarero S."/>
            <person name="Miyauchi S."/>
            <person name="Serrano A."/>
            <person name="Linde D."/>
            <person name="Babiker R."/>
            <person name="Drula E."/>
            <person name="Ayuso-Fernandez I."/>
            <person name="Pacheco R."/>
            <person name="Padilla G."/>
            <person name="Ferreira P."/>
            <person name="Barriuso J."/>
            <person name="Kellner H."/>
            <person name="Castanera R."/>
            <person name="Alfaro M."/>
            <person name="Ramirez L."/>
            <person name="Pisabarro A.G."/>
            <person name="Kuo A."/>
            <person name="Tritt A."/>
            <person name="Lipzen A."/>
            <person name="He G."/>
            <person name="Yan M."/>
            <person name="Ng V."/>
            <person name="Cullen D."/>
            <person name="Martin F."/>
            <person name="Rosso M.-N."/>
            <person name="Henrissat B."/>
            <person name="Hibbett D."/>
            <person name="Martinez A.T."/>
            <person name="Grigoriev I.V."/>
        </authorList>
    </citation>
    <scope>NUCLEOTIDE SEQUENCE</scope>
    <source>
        <strain evidence="1">AH 44721</strain>
    </source>
</reference>
<evidence type="ECO:0000313" key="2">
    <source>
        <dbReference type="Proteomes" id="UP000724874"/>
    </source>
</evidence>
<protein>
    <submittedName>
        <fullName evidence="1">Uncharacterized protein</fullName>
    </submittedName>
</protein>
<organism evidence="1 2">
    <name type="scientific">Gymnopilus junonius</name>
    <name type="common">Spectacular rustgill mushroom</name>
    <name type="synonym">Gymnopilus spectabilis subsp. junonius</name>
    <dbReference type="NCBI Taxonomy" id="109634"/>
    <lineage>
        <taxon>Eukaryota</taxon>
        <taxon>Fungi</taxon>
        <taxon>Dikarya</taxon>
        <taxon>Basidiomycota</taxon>
        <taxon>Agaricomycotina</taxon>
        <taxon>Agaricomycetes</taxon>
        <taxon>Agaricomycetidae</taxon>
        <taxon>Agaricales</taxon>
        <taxon>Agaricineae</taxon>
        <taxon>Hymenogastraceae</taxon>
        <taxon>Gymnopilus</taxon>
    </lineage>
</organism>
<proteinExistence type="predicted"/>
<accession>A0A9P5TN75</accession>
<name>A0A9P5TN75_GYMJU</name>
<gene>
    <name evidence="1" type="ORF">CPB84DRAFT_1847833</name>
</gene>
<comment type="caution">
    <text evidence="1">The sequence shown here is derived from an EMBL/GenBank/DDBJ whole genome shotgun (WGS) entry which is preliminary data.</text>
</comment>